<feature type="compositionally biased region" description="Basic and acidic residues" evidence="1">
    <location>
        <begin position="48"/>
        <end position="57"/>
    </location>
</feature>
<keyword evidence="3" id="KW-1185">Reference proteome</keyword>
<reference evidence="2 3" key="1">
    <citation type="submission" date="2015-08" db="EMBL/GenBank/DDBJ databases">
        <title>Complete genome sequence of Sulfurifustis variabilis.</title>
        <authorList>
            <person name="Miura A."/>
            <person name="Kojima H."/>
            <person name="Fukui M."/>
        </authorList>
    </citation>
    <scope>NUCLEOTIDE SEQUENCE [LARGE SCALE GENOMIC DNA]</scope>
    <source>
        <strain evidence="3">skN76</strain>
    </source>
</reference>
<evidence type="ECO:0000313" key="2">
    <source>
        <dbReference type="EMBL" id="BAU47581.1"/>
    </source>
</evidence>
<proteinExistence type="predicted"/>
<accession>A0A1B4VB58</accession>
<feature type="compositionally biased region" description="Basic and acidic residues" evidence="1">
    <location>
        <begin position="1"/>
        <end position="26"/>
    </location>
</feature>
<name>A0A1B4VB58_9GAMM</name>
<sequence length="93" mass="10253">MRLRDDGDFARSGWQERRPEERRLFLTERPPGTAAPAPTTGVAADADVGPRAEEGRTPPRTFVVLEASWSVSTGCRSPSNGMRPAPCARWLYP</sequence>
<feature type="region of interest" description="Disordered" evidence="1">
    <location>
        <begin position="1"/>
        <end position="60"/>
    </location>
</feature>
<dbReference type="Proteomes" id="UP000218899">
    <property type="component" value="Chromosome"/>
</dbReference>
<evidence type="ECO:0000256" key="1">
    <source>
        <dbReference type="SAM" id="MobiDB-lite"/>
    </source>
</evidence>
<feature type="compositionally biased region" description="Low complexity" evidence="1">
    <location>
        <begin position="30"/>
        <end position="47"/>
    </location>
</feature>
<dbReference type="EMBL" id="AP014936">
    <property type="protein sequence ID" value="BAU47581.1"/>
    <property type="molecule type" value="Genomic_DNA"/>
</dbReference>
<dbReference type="RefSeq" id="WP_096459617.1">
    <property type="nucleotide sequence ID" value="NZ_AP014936.1"/>
</dbReference>
<organism evidence="2 3">
    <name type="scientific">Sulfurifustis variabilis</name>
    <dbReference type="NCBI Taxonomy" id="1675686"/>
    <lineage>
        <taxon>Bacteria</taxon>
        <taxon>Pseudomonadati</taxon>
        <taxon>Pseudomonadota</taxon>
        <taxon>Gammaproteobacteria</taxon>
        <taxon>Acidiferrobacterales</taxon>
        <taxon>Acidiferrobacteraceae</taxon>
        <taxon>Sulfurifustis</taxon>
    </lineage>
</organism>
<dbReference type="KEGG" id="sva:SVA_1002"/>
<evidence type="ECO:0000313" key="3">
    <source>
        <dbReference type="Proteomes" id="UP000218899"/>
    </source>
</evidence>
<dbReference type="AlphaFoldDB" id="A0A1B4VB58"/>
<gene>
    <name evidence="2" type="ORF">SVA_1002</name>
</gene>
<protein>
    <submittedName>
        <fullName evidence="2">Uncharacterized protein</fullName>
    </submittedName>
</protein>